<evidence type="ECO:0000313" key="1">
    <source>
        <dbReference type="EMBL" id="KAI4468360.1"/>
    </source>
</evidence>
<reference evidence="1" key="1">
    <citation type="submission" date="2022-04" db="EMBL/GenBank/DDBJ databases">
        <title>Chromosome-scale genome assembly of Holotrichia oblita Faldermann.</title>
        <authorList>
            <person name="Rongchong L."/>
        </authorList>
    </citation>
    <scope>NUCLEOTIDE SEQUENCE</scope>
    <source>
        <strain evidence="1">81SQS9</strain>
    </source>
</reference>
<comment type="caution">
    <text evidence="1">The sequence shown here is derived from an EMBL/GenBank/DDBJ whole genome shotgun (WGS) entry which is preliminary data.</text>
</comment>
<protein>
    <submittedName>
        <fullName evidence="1">Nadph oxidase</fullName>
    </submittedName>
</protein>
<proteinExistence type="predicted"/>
<name>A0ACB9TNK9_HOLOL</name>
<accession>A0ACB9TNK9</accession>
<keyword evidence="2" id="KW-1185">Reference proteome</keyword>
<evidence type="ECO:0000313" key="2">
    <source>
        <dbReference type="Proteomes" id="UP001056778"/>
    </source>
</evidence>
<gene>
    <name evidence="1" type="ORF">MML48_2g00011425</name>
</gene>
<dbReference type="Proteomes" id="UP001056778">
    <property type="component" value="Chromosome 2"/>
</dbReference>
<organism evidence="1 2">
    <name type="scientific">Holotrichia oblita</name>
    <name type="common">Chafer beetle</name>
    <dbReference type="NCBI Taxonomy" id="644536"/>
    <lineage>
        <taxon>Eukaryota</taxon>
        <taxon>Metazoa</taxon>
        <taxon>Ecdysozoa</taxon>
        <taxon>Arthropoda</taxon>
        <taxon>Hexapoda</taxon>
        <taxon>Insecta</taxon>
        <taxon>Pterygota</taxon>
        <taxon>Neoptera</taxon>
        <taxon>Endopterygota</taxon>
        <taxon>Coleoptera</taxon>
        <taxon>Polyphaga</taxon>
        <taxon>Scarabaeiformia</taxon>
        <taxon>Scarabaeidae</taxon>
        <taxon>Melolonthinae</taxon>
        <taxon>Holotrichia</taxon>
    </lineage>
</organism>
<sequence length="589" mass="68071">MYQFSAPEDKVKFIFEVYDLDGDGLIQRKELENVMKECIKESNIMFRDHMGMLTSALIEGADTNNTDGITFDAFKNQLEKYEGLLENLSMSIESWLLPSKPKPPITLQEKIKQAIPYQLTMSYMKNNYEFVIFQFCLIAINLALFISRILEYKNKSTFYMLARACDKELKKYSIINHNDTQECSERHKEACTAIDFLFTTKPGGKGLIPGFAYPTGILLVIILAVIFMCSQPFVRRRGNFQAFYWSHTLYVPFWILLILHCKYFWLWFIAPGTIFAIETVMRFLWAMNGKNNTYITSGLLSGEVIALQIQRPLNFLFNPGDYIFVKIPEIAQYEWHPFTISSPPEQEDSISLHIKAVGDWTKQLQKILSDEEKKIKTLELLEKPKTYSSSKPKNAIKRFQATARTVLSTKCDTSVMDKDNTSTKSKATGCGSSPEEEAEEGRMMRLLQIPKDATSNYPVAKPFPVDFIWINKDEESFEWFIQLMSKLEIEQAELRSGMERFLDMHIYLTNACGKNDMQAVSLRLALDLLHEKEKRDLITGLKKRIKTHRPVWEEVFDQIQSQNKGKVTVLTVCELIREGQPMARQVKVE</sequence>
<dbReference type="EMBL" id="CM043016">
    <property type="protein sequence ID" value="KAI4468360.1"/>
    <property type="molecule type" value="Genomic_DNA"/>
</dbReference>